<keyword evidence="1" id="KW-0547">Nucleotide-binding</keyword>
<keyword evidence="2" id="KW-0342">GTP-binding</keyword>
<name>A0AB34JLZ6_PRYPA</name>
<proteinExistence type="predicted"/>
<reference evidence="3 4" key="1">
    <citation type="journal article" date="2024" name="Science">
        <title>Giant polyketide synthase enzymes in the biosynthesis of giant marine polyether toxins.</title>
        <authorList>
            <person name="Fallon T.R."/>
            <person name="Shende V.V."/>
            <person name="Wierzbicki I.H."/>
            <person name="Pendleton A.L."/>
            <person name="Watervoot N.F."/>
            <person name="Auber R.P."/>
            <person name="Gonzalez D.J."/>
            <person name="Wisecaver J.H."/>
            <person name="Moore B.S."/>
        </authorList>
    </citation>
    <scope>NUCLEOTIDE SEQUENCE [LARGE SCALE GENOMIC DNA]</scope>
    <source>
        <strain evidence="3 4">12B1</strain>
    </source>
</reference>
<dbReference type="Proteomes" id="UP001515480">
    <property type="component" value="Unassembled WGS sequence"/>
</dbReference>
<evidence type="ECO:0000256" key="2">
    <source>
        <dbReference type="ARBA" id="ARBA00023134"/>
    </source>
</evidence>
<keyword evidence="4" id="KW-1185">Reference proteome</keyword>
<evidence type="ECO:0000256" key="1">
    <source>
        <dbReference type="ARBA" id="ARBA00022741"/>
    </source>
</evidence>
<evidence type="ECO:0000313" key="4">
    <source>
        <dbReference type="Proteomes" id="UP001515480"/>
    </source>
</evidence>
<dbReference type="Pfam" id="PF09585">
    <property type="entry name" value="Lin0512_fam"/>
    <property type="match status" value="1"/>
</dbReference>
<protein>
    <submittedName>
        <fullName evidence="3">Uncharacterized protein</fullName>
    </submittedName>
</protein>
<dbReference type="NCBIfam" id="TIGR02058">
    <property type="entry name" value="lin0512_fam"/>
    <property type="match status" value="1"/>
</dbReference>
<dbReference type="PANTHER" id="PTHR34784:SF1">
    <property type="entry name" value="50S RIBOSOMAL PROTEIN L34"/>
    <property type="match status" value="1"/>
</dbReference>
<dbReference type="EMBL" id="JBGBPQ010000007">
    <property type="protein sequence ID" value="KAL1521761.1"/>
    <property type="molecule type" value="Genomic_DNA"/>
</dbReference>
<dbReference type="GO" id="GO:0005525">
    <property type="term" value="F:GTP binding"/>
    <property type="evidence" value="ECO:0007669"/>
    <property type="project" value="UniProtKB-KW"/>
</dbReference>
<gene>
    <name evidence="3" type="ORF">AB1Y20_021415</name>
</gene>
<evidence type="ECO:0000313" key="3">
    <source>
        <dbReference type="EMBL" id="KAL1521761.1"/>
    </source>
</evidence>
<dbReference type="AlphaFoldDB" id="A0AB34JLZ6"/>
<sequence length="202" mass="21823">MRPALRAAKLVIWGARTHGGPAFAECRLTACLTTSSRQSFRNEEWRRLGLGATQEGQSAPSLNRLMFVQTGFGCDQHGDRRADGATAAAVRACRNAIEFNSIPGMIDHVPGGRKNMLINVKLGVPEGYSVDLDQIRATFPYGRLLPVEIVTGGLTYGCGRVVSELGDVDDLAVIVVAAVSIGYHDPTDSSKEHKKFDTRDGH</sequence>
<accession>A0AB34JLZ6</accession>
<dbReference type="Gene3D" id="3.30.1330.20">
    <property type="entry name" value="Tubulin/FtsZ, C-terminal domain"/>
    <property type="match status" value="1"/>
</dbReference>
<comment type="caution">
    <text evidence="3">The sequence shown here is derived from an EMBL/GenBank/DDBJ whole genome shotgun (WGS) entry which is preliminary data.</text>
</comment>
<dbReference type="PANTHER" id="PTHR34784">
    <property type="entry name" value="50S RIBOSOMAL PROTEIN L34"/>
    <property type="match status" value="1"/>
</dbReference>
<dbReference type="InterPro" id="IPR011719">
    <property type="entry name" value="CHP02058"/>
</dbReference>
<dbReference type="InterPro" id="IPR037103">
    <property type="entry name" value="Tubulin/FtsZ-like_C"/>
</dbReference>
<organism evidence="3 4">
    <name type="scientific">Prymnesium parvum</name>
    <name type="common">Toxic golden alga</name>
    <dbReference type="NCBI Taxonomy" id="97485"/>
    <lineage>
        <taxon>Eukaryota</taxon>
        <taxon>Haptista</taxon>
        <taxon>Haptophyta</taxon>
        <taxon>Prymnesiophyceae</taxon>
        <taxon>Prymnesiales</taxon>
        <taxon>Prymnesiaceae</taxon>
        <taxon>Prymnesium</taxon>
    </lineage>
</organism>